<dbReference type="EMBL" id="CM007903">
    <property type="protein sequence ID" value="OTF97427.1"/>
    <property type="molecule type" value="Genomic_DNA"/>
</dbReference>
<evidence type="ECO:0000313" key="2">
    <source>
        <dbReference type="Proteomes" id="UP000215914"/>
    </source>
</evidence>
<dbReference type="NCBIfam" id="TIGR00369">
    <property type="entry name" value="unchar_dom_1"/>
    <property type="match status" value="1"/>
</dbReference>
<organism evidence="1 2">
    <name type="scientific">Helianthus annuus</name>
    <name type="common">Common sunflower</name>
    <dbReference type="NCBI Taxonomy" id="4232"/>
    <lineage>
        <taxon>Eukaryota</taxon>
        <taxon>Viridiplantae</taxon>
        <taxon>Streptophyta</taxon>
        <taxon>Embryophyta</taxon>
        <taxon>Tracheophyta</taxon>
        <taxon>Spermatophyta</taxon>
        <taxon>Magnoliopsida</taxon>
        <taxon>eudicotyledons</taxon>
        <taxon>Gunneridae</taxon>
        <taxon>Pentapetalae</taxon>
        <taxon>asterids</taxon>
        <taxon>campanulids</taxon>
        <taxon>Asterales</taxon>
        <taxon>Asteraceae</taxon>
        <taxon>Asteroideae</taxon>
        <taxon>Heliantheae alliance</taxon>
        <taxon>Heliantheae</taxon>
        <taxon>Helianthus</taxon>
    </lineage>
</organism>
<dbReference type="InterPro" id="IPR029069">
    <property type="entry name" value="HotDog_dom_sf"/>
</dbReference>
<dbReference type="Gene3D" id="3.10.129.10">
    <property type="entry name" value="Hotdog Thioesterase"/>
    <property type="match status" value="1"/>
</dbReference>
<proteinExistence type="predicted"/>
<accession>A0A251SF12</accession>
<gene>
    <name evidence="1" type="ORF">HannXRQ_Chr14g0434461</name>
</gene>
<evidence type="ECO:0000313" key="1">
    <source>
        <dbReference type="EMBL" id="OTF97427.1"/>
    </source>
</evidence>
<dbReference type="CDD" id="cd09272">
    <property type="entry name" value="RNase_HI_RT_Ty1"/>
    <property type="match status" value="1"/>
</dbReference>
<dbReference type="PANTHER" id="PTHR21660">
    <property type="entry name" value="THIOESTERASE SUPERFAMILY MEMBER-RELATED"/>
    <property type="match status" value="1"/>
</dbReference>
<dbReference type="InterPro" id="IPR003736">
    <property type="entry name" value="PAAI_dom"/>
</dbReference>
<keyword evidence="2" id="KW-1185">Reference proteome</keyword>
<dbReference type="GO" id="GO:0047617">
    <property type="term" value="F:fatty acyl-CoA hydrolase activity"/>
    <property type="evidence" value="ECO:0000318"/>
    <property type="project" value="GO_Central"/>
</dbReference>
<dbReference type="SUPFAM" id="SSF54637">
    <property type="entry name" value="Thioesterase/thiol ester dehydrase-isomerase"/>
    <property type="match status" value="2"/>
</dbReference>
<protein>
    <submittedName>
        <fullName evidence="1">Putative phenylacetic acid degradation-related domain, HotDog domain protein</fullName>
    </submittedName>
</protein>
<dbReference type="PANTHER" id="PTHR21660:SF47">
    <property type="entry name" value="F19P19.27 PROTEIN"/>
    <property type="match status" value="1"/>
</dbReference>
<reference evidence="2" key="1">
    <citation type="journal article" date="2017" name="Nature">
        <title>The sunflower genome provides insights into oil metabolism, flowering and Asterid evolution.</title>
        <authorList>
            <person name="Badouin H."/>
            <person name="Gouzy J."/>
            <person name="Grassa C.J."/>
            <person name="Murat F."/>
            <person name="Staton S.E."/>
            <person name="Cottret L."/>
            <person name="Lelandais-Briere C."/>
            <person name="Owens G.L."/>
            <person name="Carrere S."/>
            <person name="Mayjonade B."/>
            <person name="Legrand L."/>
            <person name="Gill N."/>
            <person name="Kane N.C."/>
            <person name="Bowers J.E."/>
            <person name="Hubner S."/>
            <person name="Bellec A."/>
            <person name="Berard A."/>
            <person name="Berges H."/>
            <person name="Blanchet N."/>
            <person name="Boniface M.C."/>
            <person name="Brunel D."/>
            <person name="Catrice O."/>
            <person name="Chaidir N."/>
            <person name="Claudel C."/>
            <person name="Donnadieu C."/>
            <person name="Faraut T."/>
            <person name="Fievet G."/>
            <person name="Helmstetter N."/>
            <person name="King M."/>
            <person name="Knapp S.J."/>
            <person name="Lai Z."/>
            <person name="Le Paslier M.C."/>
            <person name="Lippi Y."/>
            <person name="Lorenzon L."/>
            <person name="Mandel J.R."/>
            <person name="Marage G."/>
            <person name="Marchand G."/>
            <person name="Marquand E."/>
            <person name="Bret-Mestries E."/>
            <person name="Morien E."/>
            <person name="Nambeesan S."/>
            <person name="Nguyen T."/>
            <person name="Pegot-Espagnet P."/>
            <person name="Pouilly N."/>
            <person name="Raftis F."/>
            <person name="Sallet E."/>
            <person name="Schiex T."/>
            <person name="Thomas J."/>
            <person name="Vandecasteele C."/>
            <person name="Vares D."/>
            <person name="Vear F."/>
            <person name="Vautrin S."/>
            <person name="Crespi M."/>
            <person name="Mangin B."/>
            <person name="Burke J.M."/>
            <person name="Salse J."/>
            <person name="Munos S."/>
            <person name="Vincourt P."/>
            <person name="Rieseberg L.H."/>
            <person name="Langlade N.B."/>
        </authorList>
    </citation>
    <scope>NUCLEOTIDE SEQUENCE [LARGE SCALE GENOMIC DNA]</scope>
    <source>
        <strain evidence="2">cv. SF193</strain>
    </source>
</reference>
<dbReference type="InParanoid" id="A0A251SF12"/>
<dbReference type="InterPro" id="IPR039298">
    <property type="entry name" value="ACOT13"/>
</dbReference>
<dbReference type="AlphaFoldDB" id="A0A251SF12"/>
<dbReference type="Proteomes" id="UP000215914">
    <property type="component" value="Chromosome 14"/>
</dbReference>
<name>A0A251SF12_HELAN</name>
<dbReference type="CDD" id="cd03443">
    <property type="entry name" value="PaaI_thioesterase"/>
    <property type="match status" value="1"/>
</dbReference>
<sequence length="304" mass="32902">MDYEWVKNYLEKTRSGASSNDIVSVPSSLFEPLIMSGLKVDLIERGRVICSMKVPPRLLNVDNSLHGGAIAALVDVVGGTAFPTINNNTNTGVSMEINVSYLDAACVGSFCKALASHSILAAAALLPHQTNPMATSKPLIQITATNHLSIKGPPRLYCDNTGATYLCANPVYHSRMKHVALDYHFVREQVTAGTLKVHHINTTDQLADVLTKPLSRAPFLSLRSKIGVSDGSSILRGRITTPTTMEYICVLLKVLADDEIEIETKALRVGKAVAVASVEFRNKKTGKVIAQGRHTKYFAVSSKL</sequence>
<dbReference type="STRING" id="4232.A0A251SF12"/>